<dbReference type="CDD" id="cd00082">
    <property type="entry name" value="HisKA"/>
    <property type="match status" value="1"/>
</dbReference>
<name>A0A6N8FVP0_9CHRO</name>
<evidence type="ECO:0000256" key="4">
    <source>
        <dbReference type="ARBA" id="ARBA00022553"/>
    </source>
</evidence>
<dbReference type="SUPFAM" id="SSF52172">
    <property type="entry name" value="CheY-like"/>
    <property type="match status" value="1"/>
</dbReference>
<evidence type="ECO:0000259" key="10">
    <source>
        <dbReference type="PROSITE" id="PS50109"/>
    </source>
</evidence>
<evidence type="ECO:0000313" key="13">
    <source>
        <dbReference type="EMBL" id="MUL36016.1"/>
    </source>
</evidence>
<dbReference type="InterPro" id="IPR004358">
    <property type="entry name" value="Sig_transdc_His_kin-like_C"/>
</dbReference>
<dbReference type="Pfam" id="PF00512">
    <property type="entry name" value="HisKA"/>
    <property type="match status" value="1"/>
</dbReference>
<keyword evidence="5 13" id="KW-0808">Transferase</keyword>
<keyword evidence="9" id="KW-0175">Coiled coil</keyword>
<dbReference type="Pfam" id="PF00989">
    <property type="entry name" value="PAS"/>
    <property type="match status" value="1"/>
</dbReference>
<dbReference type="InterPro" id="IPR036890">
    <property type="entry name" value="HATPase_C_sf"/>
</dbReference>
<reference evidence="13 14" key="1">
    <citation type="journal article" date="2019" name="Front. Microbiol.">
        <title>Genomic Features for Desiccation Tolerance and Sugar Biosynthesis in the Extremophile Gloeocapsopsis sp. UTEX B3054.</title>
        <authorList>
            <person name="Urrejola C."/>
            <person name="Alcorta J."/>
            <person name="Salas L."/>
            <person name="Vasquez M."/>
            <person name="Polz M.F."/>
            <person name="Vicuna R."/>
            <person name="Diez B."/>
        </authorList>
    </citation>
    <scope>NUCLEOTIDE SEQUENCE [LARGE SCALE GENOMIC DNA]</scope>
    <source>
        <strain evidence="13 14">1H9</strain>
    </source>
</reference>
<proteinExistence type="inferred from homology"/>
<dbReference type="PROSITE" id="PS50112">
    <property type="entry name" value="PAS"/>
    <property type="match status" value="1"/>
</dbReference>
<feature type="modified residue" description="4-aspartylphosphate" evidence="8">
    <location>
        <position position="472"/>
    </location>
</feature>
<dbReference type="CDD" id="cd16922">
    <property type="entry name" value="HATPase_EvgS-ArcB-TorS-like"/>
    <property type="match status" value="1"/>
</dbReference>
<dbReference type="InterPro" id="IPR035965">
    <property type="entry name" value="PAS-like_dom_sf"/>
</dbReference>
<dbReference type="PANTHER" id="PTHR43547">
    <property type="entry name" value="TWO-COMPONENT HISTIDINE KINASE"/>
    <property type="match status" value="1"/>
</dbReference>
<protein>
    <recommendedName>
        <fullName evidence="7">Circadian input-output histidine kinase CikA</fullName>
        <ecNumber evidence="3">2.7.13.3</ecNumber>
    </recommendedName>
</protein>
<feature type="domain" description="Response regulatory" evidence="11">
    <location>
        <begin position="421"/>
        <end position="541"/>
    </location>
</feature>
<dbReference type="PRINTS" id="PR00344">
    <property type="entry name" value="BCTRLSENSOR"/>
</dbReference>
<dbReference type="GO" id="GO:0000155">
    <property type="term" value="F:phosphorelay sensor kinase activity"/>
    <property type="evidence" value="ECO:0007669"/>
    <property type="project" value="InterPro"/>
</dbReference>
<dbReference type="PANTHER" id="PTHR43547:SF2">
    <property type="entry name" value="HYBRID SIGNAL TRANSDUCTION HISTIDINE KINASE C"/>
    <property type="match status" value="1"/>
</dbReference>
<accession>A0A6N8FVP0</accession>
<comment type="similarity">
    <text evidence="2">In the N-terminal section; belongs to the phytochrome family.</text>
</comment>
<dbReference type="SMART" id="SM00091">
    <property type="entry name" value="PAS"/>
    <property type="match status" value="1"/>
</dbReference>
<organism evidence="13 14">
    <name type="scientific">Gloeocapsopsis dulcis AAB1 = 1H9</name>
    <dbReference type="NCBI Taxonomy" id="1433147"/>
    <lineage>
        <taxon>Bacteria</taxon>
        <taxon>Bacillati</taxon>
        <taxon>Cyanobacteriota</taxon>
        <taxon>Cyanophyceae</taxon>
        <taxon>Oscillatoriophycideae</taxon>
        <taxon>Chroococcales</taxon>
        <taxon>Chroococcaceae</taxon>
        <taxon>Gloeocapsopsis</taxon>
        <taxon>Gloeocapsopsis dulcis</taxon>
    </lineage>
</organism>
<keyword evidence="6" id="KW-0902">Two-component regulatory system</keyword>
<dbReference type="InterPro" id="IPR011006">
    <property type="entry name" value="CheY-like_superfamily"/>
</dbReference>
<sequence>MNPEQFLVFARLLPEPVLLISGNGQILAANPSFFKMLGLNRQILPEKMLFELVTNPPDQVKQYLRTCSSSREMVLGSLTLSANNGDCLCRCEGAVIRPWSPESPALILLRLKNRESASSRFTLLNKKIDELAKEIRQRQRVEEERAQLLVQEQKARTEAENLNRLKDEFLSTVSHELRTPLNAILGWSHILRVKRVDEAMMNRALETIERNARSQAQLIDDLLDISRIITGKIRLNVQTIELLTVIETAMDTVRPAADAKNIRLQSVLDPAAGPVLGDSERLQQIVWNLLSNGIKFTPKRGRVQVCLQRINSHVEIIVADTGQGISAEFLPYVFERFRQADSSITRSFGGLGLGLAIVRQLVELHGGTVHAESPGEGQGAAFTVKLPLMAVGPTVIEPERVHPAVGGSVPFDCSPRLDGLKILIVDDDADIRDLLTYTLEVCGAEVIAAASADEAISTLTESSTPMNILISDIGMPDEDGYALLRRVRALEPEKGGGIPAIALTAYARTQDRRAALLAGFQSHVAKPVEPAELIAVIANLAGRIKGI</sequence>
<evidence type="ECO:0000256" key="6">
    <source>
        <dbReference type="ARBA" id="ARBA00023012"/>
    </source>
</evidence>
<dbReference type="SUPFAM" id="SSF55785">
    <property type="entry name" value="PYP-like sensor domain (PAS domain)"/>
    <property type="match status" value="1"/>
</dbReference>
<feature type="coiled-coil region" evidence="9">
    <location>
        <begin position="114"/>
        <end position="168"/>
    </location>
</feature>
<dbReference type="InterPro" id="IPR005467">
    <property type="entry name" value="His_kinase_dom"/>
</dbReference>
<keyword evidence="14" id="KW-1185">Reference proteome</keyword>
<evidence type="ECO:0000256" key="3">
    <source>
        <dbReference type="ARBA" id="ARBA00012438"/>
    </source>
</evidence>
<evidence type="ECO:0000256" key="1">
    <source>
        <dbReference type="ARBA" id="ARBA00000085"/>
    </source>
</evidence>
<dbReference type="GO" id="GO:0006355">
    <property type="term" value="P:regulation of DNA-templated transcription"/>
    <property type="evidence" value="ECO:0007669"/>
    <property type="project" value="InterPro"/>
</dbReference>
<evidence type="ECO:0000256" key="7">
    <source>
        <dbReference type="ARBA" id="ARBA00074306"/>
    </source>
</evidence>
<dbReference type="CDD" id="cd17580">
    <property type="entry name" value="REC_2_DhkD-like"/>
    <property type="match status" value="1"/>
</dbReference>
<evidence type="ECO:0000259" key="12">
    <source>
        <dbReference type="PROSITE" id="PS50112"/>
    </source>
</evidence>
<dbReference type="SUPFAM" id="SSF47384">
    <property type="entry name" value="Homodimeric domain of signal transducing histidine kinase"/>
    <property type="match status" value="1"/>
</dbReference>
<dbReference type="SUPFAM" id="SSF55874">
    <property type="entry name" value="ATPase domain of HSP90 chaperone/DNA topoisomerase II/histidine kinase"/>
    <property type="match status" value="1"/>
</dbReference>
<dbReference type="SMART" id="SM00448">
    <property type="entry name" value="REC"/>
    <property type="match status" value="1"/>
</dbReference>
<feature type="domain" description="Histidine kinase" evidence="10">
    <location>
        <begin position="172"/>
        <end position="390"/>
    </location>
</feature>
<comment type="catalytic activity">
    <reaction evidence="1">
        <text>ATP + protein L-histidine = ADP + protein N-phospho-L-histidine.</text>
        <dbReference type="EC" id="2.7.13.3"/>
    </reaction>
</comment>
<dbReference type="PROSITE" id="PS50109">
    <property type="entry name" value="HIS_KIN"/>
    <property type="match status" value="1"/>
</dbReference>
<dbReference type="AlphaFoldDB" id="A0A6N8FVP0"/>
<dbReference type="SMART" id="SM00388">
    <property type="entry name" value="HisKA"/>
    <property type="match status" value="1"/>
</dbReference>
<evidence type="ECO:0000256" key="2">
    <source>
        <dbReference type="ARBA" id="ARBA00006402"/>
    </source>
</evidence>
<dbReference type="SMART" id="SM00387">
    <property type="entry name" value="HATPase_c"/>
    <property type="match status" value="1"/>
</dbReference>
<dbReference type="CDD" id="cd00130">
    <property type="entry name" value="PAS"/>
    <property type="match status" value="1"/>
</dbReference>
<feature type="domain" description="PAS" evidence="12">
    <location>
        <begin position="2"/>
        <end position="59"/>
    </location>
</feature>
<comment type="caution">
    <text evidence="13">The sequence shown here is derived from an EMBL/GenBank/DDBJ whole genome shotgun (WGS) entry which is preliminary data.</text>
</comment>
<evidence type="ECO:0000313" key="14">
    <source>
        <dbReference type="Proteomes" id="UP000441797"/>
    </source>
</evidence>
<dbReference type="Gene3D" id="3.40.50.2300">
    <property type="match status" value="1"/>
</dbReference>
<dbReference type="Gene3D" id="3.30.565.10">
    <property type="entry name" value="Histidine kinase-like ATPase, C-terminal domain"/>
    <property type="match status" value="1"/>
</dbReference>
<dbReference type="Gene3D" id="1.10.287.130">
    <property type="match status" value="1"/>
</dbReference>
<evidence type="ECO:0000256" key="5">
    <source>
        <dbReference type="ARBA" id="ARBA00022777"/>
    </source>
</evidence>
<evidence type="ECO:0000259" key="11">
    <source>
        <dbReference type="PROSITE" id="PS50110"/>
    </source>
</evidence>
<dbReference type="InterPro" id="IPR003661">
    <property type="entry name" value="HisK_dim/P_dom"/>
</dbReference>
<dbReference type="InterPro" id="IPR001789">
    <property type="entry name" value="Sig_transdc_resp-reg_receiver"/>
</dbReference>
<dbReference type="PROSITE" id="PS50110">
    <property type="entry name" value="RESPONSE_REGULATORY"/>
    <property type="match status" value="1"/>
</dbReference>
<dbReference type="InterPro" id="IPR003594">
    <property type="entry name" value="HATPase_dom"/>
</dbReference>
<dbReference type="Proteomes" id="UP000441797">
    <property type="component" value="Unassembled WGS sequence"/>
</dbReference>
<evidence type="ECO:0000256" key="8">
    <source>
        <dbReference type="PROSITE-ProRule" id="PRU00169"/>
    </source>
</evidence>
<dbReference type="EMBL" id="NAPY01000007">
    <property type="protein sequence ID" value="MUL36016.1"/>
    <property type="molecule type" value="Genomic_DNA"/>
</dbReference>
<dbReference type="Pfam" id="PF00072">
    <property type="entry name" value="Response_reg"/>
    <property type="match status" value="1"/>
</dbReference>
<dbReference type="InterPro" id="IPR036097">
    <property type="entry name" value="HisK_dim/P_sf"/>
</dbReference>
<dbReference type="FunFam" id="3.30.565.10:FF:000010">
    <property type="entry name" value="Sensor histidine kinase RcsC"/>
    <property type="match status" value="1"/>
</dbReference>
<dbReference type="Pfam" id="PF02518">
    <property type="entry name" value="HATPase_c"/>
    <property type="match status" value="1"/>
</dbReference>
<gene>
    <name evidence="13" type="ORF">BWI75_06530</name>
</gene>
<evidence type="ECO:0000256" key="9">
    <source>
        <dbReference type="SAM" id="Coils"/>
    </source>
</evidence>
<dbReference type="InterPro" id="IPR013767">
    <property type="entry name" value="PAS_fold"/>
</dbReference>
<keyword evidence="5 13" id="KW-0418">Kinase</keyword>
<keyword evidence="4 8" id="KW-0597">Phosphoprotein</keyword>
<dbReference type="InterPro" id="IPR000014">
    <property type="entry name" value="PAS"/>
</dbReference>
<dbReference type="EC" id="2.7.13.3" evidence="3"/>